<evidence type="ECO:0000259" key="2">
    <source>
        <dbReference type="Pfam" id="PF00884"/>
    </source>
</evidence>
<reference evidence="3 4" key="1">
    <citation type="submission" date="2021-03" db="EMBL/GenBank/DDBJ databases">
        <title>Sequencing the genomes of 1000 actinobacteria strains.</title>
        <authorList>
            <person name="Klenk H.-P."/>
        </authorList>
    </citation>
    <scope>NUCLEOTIDE SEQUENCE [LARGE SCALE GENOMIC DNA]</scope>
    <source>
        <strain evidence="3 4">DSM 46670</strain>
    </source>
</reference>
<dbReference type="PANTHER" id="PTHR42693:SF33">
    <property type="entry name" value="ARYLSULFATASE"/>
    <property type="match status" value="1"/>
</dbReference>
<dbReference type="InterPro" id="IPR050738">
    <property type="entry name" value="Sulfatase"/>
</dbReference>
<dbReference type="InterPro" id="IPR000917">
    <property type="entry name" value="Sulfatase_N"/>
</dbReference>
<dbReference type="Pfam" id="PF00884">
    <property type="entry name" value="Sulfatase"/>
    <property type="match status" value="1"/>
</dbReference>
<comment type="caution">
    <text evidence="3">The sequence shown here is derived from an EMBL/GenBank/DDBJ whole genome shotgun (WGS) entry which is preliminary data.</text>
</comment>
<dbReference type="CDD" id="cd16148">
    <property type="entry name" value="sulfatase_like"/>
    <property type="match status" value="1"/>
</dbReference>
<accession>A0ABS4TSP9</accession>
<dbReference type="EMBL" id="JAGINW010000001">
    <property type="protein sequence ID" value="MBP2326948.1"/>
    <property type="molecule type" value="Genomic_DNA"/>
</dbReference>
<dbReference type="PANTHER" id="PTHR42693">
    <property type="entry name" value="ARYLSULFATASE FAMILY MEMBER"/>
    <property type="match status" value="1"/>
</dbReference>
<evidence type="ECO:0000313" key="4">
    <source>
        <dbReference type="Proteomes" id="UP001519332"/>
    </source>
</evidence>
<comment type="similarity">
    <text evidence="1">Belongs to the sulfatase family.</text>
</comment>
<feature type="domain" description="Sulfatase N-terminal" evidence="2">
    <location>
        <begin position="3"/>
        <end position="339"/>
    </location>
</feature>
<dbReference type="RefSeq" id="WP_209643955.1">
    <property type="nucleotide sequence ID" value="NZ_JAGINW010000001.1"/>
</dbReference>
<name>A0ABS4TSP9_9PSEU</name>
<organism evidence="3 4">
    <name type="scientific">Kibdelosporangium banguiense</name>
    <dbReference type="NCBI Taxonomy" id="1365924"/>
    <lineage>
        <taxon>Bacteria</taxon>
        <taxon>Bacillati</taxon>
        <taxon>Actinomycetota</taxon>
        <taxon>Actinomycetes</taxon>
        <taxon>Pseudonocardiales</taxon>
        <taxon>Pseudonocardiaceae</taxon>
        <taxon>Kibdelosporangium</taxon>
    </lineage>
</organism>
<evidence type="ECO:0000256" key="1">
    <source>
        <dbReference type="ARBA" id="ARBA00008779"/>
    </source>
</evidence>
<protein>
    <submittedName>
        <fullName evidence="3">Arylsulfatase A-like enzyme</fullName>
    </submittedName>
</protein>
<dbReference type="InterPro" id="IPR017850">
    <property type="entry name" value="Alkaline_phosphatase_core_sf"/>
</dbReference>
<keyword evidence="4" id="KW-1185">Reference proteome</keyword>
<gene>
    <name evidence="3" type="ORF">JOF56_007333</name>
</gene>
<proteinExistence type="inferred from homology"/>
<evidence type="ECO:0000313" key="3">
    <source>
        <dbReference type="EMBL" id="MBP2326948.1"/>
    </source>
</evidence>
<sequence>MRIIYVDVDTLRADHTSPYGYQRPTTPNLAALADKGVVFDRYYCSDSPCLPSRTALTSGQFGITNGVIGHFGEAARFRLDAGHGADPHRPLFGQRLEQHGYHTAAVSMFAERHRAYHFCGNFRETIRATGKINDEEAPEINAVALDWIRRHAHEDDWYLHLTYWEPHTNYQTGPEWAERAAASGPPPAWPDQAAIDGHAEVYGPRSALDLHYFAMPRRSPVPHNMPDEVRTRADFEHLINGFDGTIMYWDQYFGELLSTLEQLGIADETAIIVSADHGESFGENGSYAEHAHANEPVQRVPLVVYWPGVTDDLPEDARRCDSLLYNIDLAPTLCELLGVPIPDGWQGESFAQAIRGERVGSREYLVLGHGAHTYQRSVRTRDHLYIRTYHPGAYRAEWEQLFDVTADPHLTRDLLPDKPDLANEMRAHLAEWWHRYAGRPGALPDPMLTTLQTGPTYYTDPKRYAQHLRDTGRAHLAEDLEQRLSAVTPTTPISWHAPDVAWPPGRHEELVRRLGGSG</sequence>
<dbReference type="Proteomes" id="UP001519332">
    <property type="component" value="Unassembled WGS sequence"/>
</dbReference>
<dbReference type="SUPFAM" id="SSF53649">
    <property type="entry name" value="Alkaline phosphatase-like"/>
    <property type="match status" value="1"/>
</dbReference>
<dbReference type="Gene3D" id="3.40.720.10">
    <property type="entry name" value="Alkaline Phosphatase, subunit A"/>
    <property type="match status" value="1"/>
</dbReference>